<evidence type="ECO:0000256" key="1">
    <source>
        <dbReference type="SAM" id="MobiDB-lite"/>
    </source>
</evidence>
<name>Q2QMJ6_ORYSJ</name>
<dbReference type="AlphaFoldDB" id="Q2QMJ6"/>
<reference evidence="2" key="2">
    <citation type="submission" date="2005-04" db="EMBL/GenBank/DDBJ databases">
        <authorList>
            <person name="Buell C.R."/>
            <person name="Wing R.A."/>
            <person name="McCombie W.A."/>
            <person name="Ouyang S."/>
        </authorList>
    </citation>
    <scope>NUCLEOTIDE SEQUENCE</scope>
</reference>
<feature type="region of interest" description="Disordered" evidence="1">
    <location>
        <begin position="97"/>
        <end position="173"/>
    </location>
</feature>
<organism evidence="2">
    <name type="scientific">Oryza sativa subsp. japonica</name>
    <name type="common">Rice</name>
    <dbReference type="NCBI Taxonomy" id="39947"/>
    <lineage>
        <taxon>Eukaryota</taxon>
        <taxon>Viridiplantae</taxon>
        <taxon>Streptophyta</taxon>
        <taxon>Embryophyta</taxon>
        <taxon>Tracheophyta</taxon>
        <taxon>Spermatophyta</taxon>
        <taxon>Magnoliopsida</taxon>
        <taxon>Liliopsida</taxon>
        <taxon>Poales</taxon>
        <taxon>Poaceae</taxon>
        <taxon>BOP clade</taxon>
        <taxon>Oryzoideae</taxon>
        <taxon>Oryzeae</taxon>
        <taxon>Oryzinae</taxon>
        <taxon>Oryza</taxon>
        <taxon>Oryza sativa</taxon>
    </lineage>
</organism>
<reference evidence="2" key="1">
    <citation type="journal article" date="2005" name="BMC Biol.">
        <title>The sequence of rice chromosomes 11 and 12, rich in disease resistance genes and recent gene duplications.</title>
        <authorList>
            <consortium name="The rice chromosomes 11 and 12 sequencing consortia"/>
        </authorList>
    </citation>
    <scope>NUCLEOTIDE SEQUENCE [LARGE SCALE GENOMIC DNA]</scope>
</reference>
<protein>
    <submittedName>
        <fullName evidence="2">Uncharacterized protein</fullName>
    </submittedName>
</protein>
<reference evidence="2" key="3">
    <citation type="submission" date="2006-01" db="EMBL/GenBank/DDBJ databases">
        <authorList>
            <person name="Buell R."/>
        </authorList>
    </citation>
    <scope>NUCLEOTIDE SEQUENCE</scope>
</reference>
<gene>
    <name evidence="2" type="ordered locus">LOC_Os12g40930</name>
</gene>
<evidence type="ECO:0000313" key="2">
    <source>
        <dbReference type="EMBL" id="ABA99798.1"/>
    </source>
</evidence>
<dbReference type="EMBL" id="DP000011">
    <property type="protein sequence ID" value="ABA99798.1"/>
    <property type="molecule type" value="Genomic_DNA"/>
</dbReference>
<sequence length="357" mass="37933">MGSKPHGLTHEISWVIMGRPTVTHGALWADPLARFQVEYQAGRTSCAAASLLTLRRRRIALWSSAPLPLPSTMEERDAHPQDRRLDAPFLLPAAPCAPPRSPRSCHQQTSQPAIEEGDGSYGRMLQLSAPHPPSLSPRRRQRWTSTCVDAAAQPAGGEEAGGGGGSPVARQWRGDDAASPTVRVRCSICSCAMLLAWLAGRLEEYLWEVGSGVGKAAAVAARWRWRRRGGLGGDPLKAEGEHGGGGGGLDLEVVVLAEDVLCYGLDVFGAVFGLGDGFLGLAVEGRSSSRLAARSCRRYACAWGWGFEGDGDFWEEEEEVEGGGGRGTKGPLRRVVAAGFSSLVHSLGGRTEVGGCR</sequence>
<accession>Q2QMJ6</accession>
<proteinExistence type="predicted"/>